<evidence type="ECO:0000313" key="3">
    <source>
        <dbReference type="WBParaSite" id="nOo.2.0.1.t13144-RA"/>
    </source>
</evidence>
<gene>
    <name evidence="1" type="ORF">NOO_LOCUS13144</name>
</gene>
<sequence length="191" mass="22117">AASKVLRELNRTENETMEWELITPGTPLQGDIYERMFGVVQRSLRRAIGTKLLNNTELITLIAELEAIINGRPLVDIEEIGLVLRPKDFLHPGSACGEQLMEEKDYRRDNATANIENLQTKELTHQYTTTCKRLDHLRESMARGIFRRAKKTSSSEYSSCRIRREPEIDELVLLKQIVPEIFGKWKKYRDS</sequence>
<dbReference type="STRING" id="42157.A0A182EY88"/>
<evidence type="ECO:0000313" key="1">
    <source>
        <dbReference type="EMBL" id="VDN00577.1"/>
    </source>
</evidence>
<dbReference type="EMBL" id="UYRW01013751">
    <property type="protein sequence ID" value="VDN00577.1"/>
    <property type="molecule type" value="Genomic_DNA"/>
</dbReference>
<accession>A0A182EY88</accession>
<proteinExistence type="predicted"/>
<dbReference type="Proteomes" id="UP000271087">
    <property type="component" value="Unassembled WGS sequence"/>
</dbReference>
<dbReference type="InterPro" id="IPR036397">
    <property type="entry name" value="RNaseH_sf"/>
</dbReference>
<dbReference type="GO" id="GO:0003676">
    <property type="term" value="F:nucleic acid binding"/>
    <property type="evidence" value="ECO:0007669"/>
    <property type="project" value="InterPro"/>
</dbReference>
<keyword evidence="2" id="KW-1185">Reference proteome</keyword>
<dbReference type="OrthoDB" id="5858800at2759"/>
<reference evidence="3" key="1">
    <citation type="submission" date="2016-06" db="UniProtKB">
        <authorList>
            <consortium name="WormBaseParasite"/>
        </authorList>
    </citation>
    <scope>IDENTIFICATION</scope>
</reference>
<dbReference type="WBParaSite" id="nOo.2.0.1.t13144-RA">
    <property type="protein sequence ID" value="nOo.2.0.1.t13144-RA"/>
    <property type="gene ID" value="nOo.2.0.1.g13144"/>
</dbReference>
<dbReference type="AlphaFoldDB" id="A0A182EY88"/>
<reference evidence="1 2" key="2">
    <citation type="submission" date="2018-08" db="EMBL/GenBank/DDBJ databases">
        <authorList>
            <person name="Laetsch R D."/>
            <person name="Stevens L."/>
            <person name="Kumar S."/>
            <person name="Blaxter L. M."/>
        </authorList>
    </citation>
    <scope>NUCLEOTIDE SEQUENCE [LARGE SCALE GENOMIC DNA]</scope>
</reference>
<organism evidence="3">
    <name type="scientific">Onchocerca ochengi</name>
    <name type="common">Filarial nematode worm</name>
    <dbReference type="NCBI Taxonomy" id="42157"/>
    <lineage>
        <taxon>Eukaryota</taxon>
        <taxon>Metazoa</taxon>
        <taxon>Ecdysozoa</taxon>
        <taxon>Nematoda</taxon>
        <taxon>Chromadorea</taxon>
        <taxon>Rhabditida</taxon>
        <taxon>Spirurina</taxon>
        <taxon>Spiruromorpha</taxon>
        <taxon>Filarioidea</taxon>
        <taxon>Onchocercidae</taxon>
        <taxon>Onchocerca</taxon>
    </lineage>
</organism>
<evidence type="ECO:0000313" key="2">
    <source>
        <dbReference type="Proteomes" id="UP000271087"/>
    </source>
</evidence>
<protein>
    <submittedName>
        <fullName evidence="3">Integrase catalytic domain-containing protein</fullName>
    </submittedName>
</protein>
<dbReference type="Gene3D" id="3.30.420.10">
    <property type="entry name" value="Ribonuclease H-like superfamily/Ribonuclease H"/>
    <property type="match status" value="1"/>
</dbReference>
<name>A0A182EY88_ONCOC</name>